<gene>
    <name evidence="3" type="ORF">CPA45_18545</name>
</gene>
<feature type="chain" id="PRO_5012697835" evidence="2">
    <location>
        <begin position="28"/>
        <end position="339"/>
    </location>
</feature>
<proteinExistence type="predicted"/>
<dbReference type="InterPro" id="IPR038404">
    <property type="entry name" value="TRAP_DctP_sf"/>
</dbReference>
<dbReference type="RefSeq" id="WP_096654131.1">
    <property type="nucleotide sequence ID" value="NZ_NWUX01000023.1"/>
</dbReference>
<dbReference type="InterPro" id="IPR018389">
    <property type="entry name" value="DctP_fam"/>
</dbReference>
<evidence type="ECO:0000256" key="2">
    <source>
        <dbReference type="SAM" id="SignalP"/>
    </source>
</evidence>
<dbReference type="Pfam" id="PF03480">
    <property type="entry name" value="DctP"/>
    <property type="match status" value="1"/>
</dbReference>
<dbReference type="Proteomes" id="UP000218677">
    <property type="component" value="Unassembled WGS sequence"/>
</dbReference>
<comment type="caution">
    <text evidence="3">The sequence shown here is derived from an EMBL/GenBank/DDBJ whole genome shotgun (WGS) entry which is preliminary data.</text>
</comment>
<dbReference type="OrthoDB" id="9769667at2"/>
<evidence type="ECO:0000313" key="4">
    <source>
        <dbReference type="Proteomes" id="UP000218677"/>
    </source>
</evidence>
<evidence type="ECO:0000256" key="1">
    <source>
        <dbReference type="ARBA" id="ARBA00022729"/>
    </source>
</evidence>
<sequence length="339" mass="37334">MKLSTFVKTTLTASVATALVASQLAYADNIRLRMHTFYGTEVDKISADLRDRVSEASDGSIRIQFFRGGELVNSDQFVDAVARGTIDIAHGVGSYWPGRVGIGTIEAGLPGAWVTADEARDVFANQGLDELIAEAYEEQGVRLIGRGYGSDYGLLTSKPVSSLEDLQSMRIRATSSIATVLEKFNIPTVFLPGEELYVGISTGVIDGAIYGGPVEYEQLKLNEVAKYYTDIQLLNPGWIETALINPSTWEKMSEEQQEILTSEIAQYLEDIHTWLEEGNQRLIDEGELFVFATLPEEDANRLAEASLPIWQEEAAKSERNAQAIDILIKNATEQGRLSE</sequence>
<dbReference type="Gene3D" id="3.40.190.170">
    <property type="entry name" value="Bacterial extracellular solute-binding protein, family 7"/>
    <property type="match status" value="1"/>
</dbReference>
<protein>
    <submittedName>
        <fullName evidence="3">ABC transporter substrate-binding protein</fullName>
    </submittedName>
</protein>
<dbReference type="PANTHER" id="PTHR33376">
    <property type="match status" value="1"/>
</dbReference>
<name>A0A2A4HFY1_9GAMM</name>
<keyword evidence="4" id="KW-1185">Reference proteome</keyword>
<dbReference type="GO" id="GO:0055085">
    <property type="term" value="P:transmembrane transport"/>
    <property type="evidence" value="ECO:0007669"/>
    <property type="project" value="InterPro"/>
</dbReference>
<dbReference type="PANTHER" id="PTHR33376:SF5">
    <property type="entry name" value="EXTRACYTOPLASMIC SOLUTE RECEPTOR PROTEIN"/>
    <property type="match status" value="1"/>
</dbReference>
<reference evidence="4" key="1">
    <citation type="submission" date="2017-09" db="EMBL/GenBank/DDBJ databases">
        <authorList>
            <person name="Cho G.-S."/>
            <person name="Oguntoyinbo F.A."/>
            <person name="Cnockaert M."/>
            <person name="Kabisch J."/>
            <person name="Neve H."/>
            <person name="Bockelmann W."/>
            <person name="Wenning M."/>
            <person name="Franz C.M."/>
            <person name="Vandamme P."/>
        </authorList>
    </citation>
    <scope>NUCLEOTIDE SEQUENCE [LARGE SCALE GENOMIC DNA]</scope>
    <source>
        <strain evidence="4">MBT G8648</strain>
    </source>
</reference>
<organism evidence="3 4">
    <name type="scientific">Vreelandella nigrificans</name>
    <dbReference type="NCBI Taxonomy" id="2042704"/>
    <lineage>
        <taxon>Bacteria</taxon>
        <taxon>Pseudomonadati</taxon>
        <taxon>Pseudomonadota</taxon>
        <taxon>Gammaproteobacteria</taxon>
        <taxon>Oceanospirillales</taxon>
        <taxon>Halomonadaceae</taxon>
        <taxon>Vreelandella</taxon>
    </lineage>
</organism>
<dbReference type="AlphaFoldDB" id="A0A2A4HFY1"/>
<feature type="signal peptide" evidence="2">
    <location>
        <begin position="1"/>
        <end position="27"/>
    </location>
</feature>
<keyword evidence="1 2" id="KW-0732">Signal</keyword>
<dbReference type="NCBIfam" id="NF037995">
    <property type="entry name" value="TRAP_S1"/>
    <property type="match status" value="1"/>
</dbReference>
<dbReference type="EMBL" id="NWUX01000023">
    <property type="protein sequence ID" value="PCF94128.1"/>
    <property type="molecule type" value="Genomic_DNA"/>
</dbReference>
<accession>A0A2A4HFY1</accession>
<evidence type="ECO:0000313" key="3">
    <source>
        <dbReference type="EMBL" id="PCF94128.1"/>
    </source>
</evidence>